<evidence type="ECO:0000313" key="4">
    <source>
        <dbReference type="EMBL" id="NWJ47956.1"/>
    </source>
</evidence>
<evidence type="ECO:0000313" key="7">
    <source>
        <dbReference type="Proteomes" id="UP001431572"/>
    </source>
</evidence>
<dbReference type="EMBL" id="JACATZ010000003">
    <property type="protein sequence ID" value="NWJ47956.1"/>
    <property type="molecule type" value="Genomic_DNA"/>
</dbReference>
<dbReference type="PANTHER" id="PTHR43252">
    <property type="entry name" value="TRANSCRIPTIONAL REGULATOR YQJI"/>
    <property type="match status" value="1"/>
</dbReference>
<dbReference type="PANTHER" id="PTHR43252:SF6">
    <property type="entry name" value="NEGATIVE TRANSCRIPTION REGULATOR PADR"/>
    <property type="match status" value="1"/>
</dbReference>
<dbReference type="Gene3D" id="6.10.140.1570">
    <property type="match status" value="1"/>
</dbReference>
<keyword evidence="7" id="KW-1185">Reference proteome</keyword>
<reference evidence="4 6" key="1">
    <citation type="submission" date="2020-06" db="EMBL/GenBank/DDBJ databases">
        <title>Anoxygenic phototrophic Chloroflexota member uses a Type I reaction center.</title>
        <authorList>
            <person name="Tsuji J.M."/>
            <person name="Shaw N.A."/>
            <person name="Nagashima S."/>
            <person name="Venkiteswaran J."/>
            <person name="Schiff S.L."/>
            <person name="Hanada S."/>
            <person name="Tank M."/>
            <person name="Neufeld J.D."/>
        </authorList>
    </citation>
    <scope>NUCLEOTIDE SEQUENCE [LARGE SCALE GENOMIC DNA]</scope>
    <source>
        <strain evidence="4">L227-S17</strain>
    </source>
</reference>
<dbReference type="Pfam" id="PF10400">
    <property type="entry name" value="Vir_act_alpha_C"/>
    <property type="match status" value="1"/>
</dbReference>
<dbReference type="RefSeq" id="WP_341471733.1">
    <property type="nucleotide sequence ID" value="NZ_CP128400.1"/>
</dbReference>
<feature type="domain" description="Transcription regulator PadR N-terminal" evidence="2">
    <location>
        <begin position="29"/>
        <end position="104"/>
    </location>
</feature>
<gene>
    <name evidence="4" type="ORF">HXX08_19045</name>
    <name evidence="5" type="ORF">OZ401_003491</name>
</gene>
<evidence type="ECO:0000256" key="1">
    <source>
        <dbReference type="SAM" id="MobiDB-lite"/>
    </source>
</evidence>
<dbReference type="Pfam" id="PF03551">
    <property type="entry name" value="PadR"/>
    <property type="match status" value="1"/>
</dbReference>
<dbReference type="SUPFAM" id="SSF46785">
    <property type="entry name" value="Winged helix' DNA-binding domain"/>
    <property type="match status" value="1"/>
</dbReference>
<feature type="domain" description="Transcription regulator PadR C-terminal" evidence="3">
    <location>
        <begin position="117"/>
        <end position="195"/>
    </location>
</feature>
<evidence type="ECO:0000259" key="3">
    <source>
        <dbReference type="Pfam" id="PF10400"/>
    </source>
</evidence>
<evidence type="ECO:0000313" key="5">
    <source>
        <dbReference type="EMBL" id="WJW69861.1"/>
    </source>
</evidence>
<organism evidence="4 6">
    <name type="scientific">Candidatus Chlorohelix allophototropha</name>
    <dbReference type="NCBI Taxonomy" id="3003348"/>
    <lineage>
        <taxon>Bacteria</taxon>
        <taxon>Bacillati</taxon>
        <taxon>Chloroflexota</taxon>
        <taxon>Chloroflexia</taxon>
        <taxon>Candidatus Chloroheliales</taxon>
        <taxon>Candidatus Chloroheliaceae</taxon>
        <taxon>Candidatus Chlorohelix</taxon>
    </lineage>
</organism>
<reference evidence="5" key="2">
    <citation type="journal article" date="2024" name="Nature">
        <title>Anoxygenic phototroph of the Chloroflexota uses a type I reaction centre.</title>
        <authorList>
            <person name="Tsuji J.M."/>
            <person name="Shaw N.A."/>
            <person name="Nagashima S."/>
            <person name="Venkiteswaran J.J."/>
            <person name="Schiff S.L."/>
            <person name="Watanabe T."/>
            <person name="Fukui M."/>
            <person name="Hanada S."/>
            <person name="Tank M."/>
            <person name="Neufeld J.D."/>
        </authorList>
    </citation>
    <scope>NUCLEOTIDE SEQUENCE</scope>
    <source>
        <strain evidence="5">L227-S17</strain>
    </source>
</reference>
<dbReference type="Gene3D" id="1.10.10.10">
    <property type="entry name" value="Winged helix-like DNA-binding domain superfamily/Winged helix DNA-binding domain"/>
    <property type="match status" value="1"/>
</dbReference>
<name>A0A8T7M7G2_9CHLR</name>
<dbReference type="Proteomes" id="UP000521676">
    <property type="component" value="Unassembled WGS sequence"/>
</dbReference>
<evidence type="ECO:0000313" key="6">
    <source>
        <dbReference type="Proteomes" id="UP000521676"/>
    </source>
</evidence>
<sequence length="198" mass="23044">MTIEAENVTKGKSKKSPLQPERPATELALLGLLCEGASHGYELTRHFSEDTELAQVCQLEMSLLYALLKKLEKEGLVIGHEEPVSEHKTRHVVELSEEGKQLFEKWLAQPVKRTREMRLDFLVKLYFARRRGGTEAIALVKRQYDYNLSLLNHLKEERKKLQNQESNMYTRWVLEFRMEQNEGSLRWLASCQKELAGE</sequence>
<dbReference type="InterPro" id="IPR018309">
    <property type="entry name" value="Tscrpt_reg_PadR_C"/>
</dbReference>
<dbReference type="InterPro" id="IPR036390">
    <property type="entry name" value="WH_DNA-bd_sf"/>
</dbReference>
<accession>A0A8T7M7G2</accession>
<proteinExistence type="predicted"/>
<dbReference type="Proteomes" id="UP001431572">
    <property type="component" value="Chromosome 2"/>
</dbReference>
<feature type="region of interest" description="Disordered" evidence="1">
    <location>
        <begin position="1"/>
        <end position="20"/>
    </location>
</feature>
<evidence type="ECO:0000259" key="2">
    <source>
        <dbReference type="Pfam" id="PF03551"/>
    </source>
</evidence>
<dbReference type="InterPro" id="IPR036388">
    <property type="entry name" value="WH-like_DNA-bd_sf"/>
</dbReference>
<protein>
    <submittedName>
        <fullName evidence="4">PadR family transcriptional regulator</fullName>
    </submittedName>
</protein>
<dbReference type="AlphaFoldDB" id="A0A8T7M7G2"/>
<dbReference type="EMBL" id="CP128400">
    <property type="protein sequence ID" value="WJW69861.1"/>
    <property type="molecule type" value="Genomic_DNA"/>
</dbReference>
<dbReference type="InterPro" id="IPR005149">
    <property type="entry name" value="Tscrpt_reg_PadR_N"/>
</dbReference>